<dbReference type="SUPFAM" id="SSF51197">
    <property type="entry name" value="Clavaminate synthase-like"/>
    <property type="match status" value="1"/>
</dbReference>
<dbReference type="EMBL" id="CP046904">
    <property type="protein sequence ID" value="QGZ42118.1"/>
    <property type="molecule type" value="Genomic_DNA"/>
</dbReference>
<gene>
    <name evidence="1" type="ORF">GO485_25790</name>
</gene>
<dbReference type="Gene3D" id="2.60.120.620">
    <property type="entry name" value="q2cbj1_9rhob like domain"/>
    <property type="match status" value="1"/>
</dbReference>
<sequence>MRRHAPLPFTRRPPNGRARLFGDSMIAVLQSAHPLRHAASQIGYWRTLHPDLTITGRPLADTPALPVLTRADVGRLAADTVREGYFHAPQVIAPAYAARLARVVDNLVRNGIPPVFCLVYDEFWNMFAGLDPLLRALLGEGYRLLPADIWAWHVAPTEGASGWGPHRDLPRLDALRADGRPRVVNVWLPLTDAGPDNACMYVLPAHLDPNFPEHVDGGRFGLEDWQNIRALPAHAGSALGWNTQVLHWGGRCSARATAPRISVGIYFRSADCDLRRPAPDPARTGCAPLPFGPALALPFEARLEAIAGALDLYNKRIPSDFPTTWEAIFAFARRHRRGT</sequence>
<reference evidence="1 2" key="1">
    <citation type="submission" date="2019-12" db="EMBL/GenBank/DDBJ databases">
        <title>Draft Genome Sequences of Six Type Strains of the Genus Massilia.</title>
        <authorList>
            <person name="Miess H."/>
            <person name="Frediansyah A."/>
            <person name="Goeker M."/>
            <person name="Gross H."/>
        </authorList>
    </citation>
    <scope>NUCLEOTIDE SEQUENCE [LARGE SCALE GENOMIC DNA]</scope>
    <source>
        <strain evidence="1 2">DSM 26639</strain>
    </source>
</reference>
<dbReference type="Proteomes" id="UP000437862">
    <property type="component" value="Chromosome"/>
</dbReference>
<dbReference type="InterPro" id="IPR008775">
    <property type="entry name" value="Phytyl_CoA_dOase-like"/>
</dbReference>
<evidence type="ECO:0000313" key="1">
    <source>
        <dbReference type="EMBL" id="QGZ42118.1"/>
    </source>
</evidence>
<keyword evidence="2" id="KW-1185">Reference proteome</keyword>
<accession>A0ABX6FX66</accession>
<organism evidence="1 2">
    <name type="scientific">Pseudoduganella flava</name>
    <dbReference type="NCBI Taxonomy" id="871742"/>
    <lineage>
        <taxon>Bacteria</taxon>
        <taxon>Pseudomonadati</taxon>
        <taxon>Pseudomonadota</taxon>
        <taxon>Betaproteobacteria</taxon>
        <taxon>Burkholderiales</taxon>
        <taxon>Oxalobacteraceae</taxon>
        <taxon>Telluria group</taxon>
        <taxon>Pseudoduganella</taxon>
    </lineage>
</organism>
<dbReference type="Pfam" id="PF05721">
    <property type="entry name" value="PhyH"/>
    <property type="match status" value="1"/>
</dbReference>
<evidence type="ECO:0008006" key="3">
    <source>
        <dbReference type="Google" id="ProtNLM"/>
    </source>
</evidence>
<proteinExistence type="predicted"/>
<protein>
    <recommendedName>
        <fullName evidence="3">Phytanoyl-CoA dioxygenase</fullName>
    </recommendedName>
</protein>
<name>A0ABX6FX66_9BURK</name>
<evidence type="ECO:0000313" key="2">
    <source>
        <dbReference type="Proteomes" id="UP000437862"/>
    </source>
</evidence>